<feature type="transmembrane region" description="Helical" evidence="4">
    <location>
        <begin position="210"/>
        <end position="231"/>
    </location>
</feature>
<feature type="domain" description="Signal transduction histidine kinase subgroup 3 dimerisation and phosphoacceptor" evidence="6">
    <location>
        <begin position="262"/>
        <end position="324"/>
    </location>
</feature>
<dbReference type="InterPro" id="IPR036890">
    <property type="entry name" value="HATPase_C_sf"/>
</dbReference>
<dbReference type="InterPro" id="IPR003594">
    <property type="entry name" value="HATPase_dom"/>
</dbReference>
<name>A0A2P6M7K2_9GAMM</name>
<dbReference type="Pfam" id="PF02518">
    <property type="entry name" value="HATPase_c"/>
    <property type="match status" value="1"/>
</dbReference>
<comment type="caution">
    <text evidence="7">The sequence shown here is derived from an EMBL/GenBank/DDBJ whole genome shotgun (WGS) entry which is preliminary data.</text>
</comment>
<evidence type="ECO:0000256" key="2">
    <source>
        <dbReference type="ARBA" id="ARBA00022777"/>
    </source>
</evidence>
<evidence type="ECO:0000256" key="1">
    <source>
        <dbReference type="ARBA" id="ARBA00022679"/>
    </source>
</evidence>
<gene>
    <name evidence="7" type="ORF">C6N40_10270</name>
</gene>
<dbReference type="Pfam" id="PF07730">
    <property type="entry name" value="HisKA_3"/>
    <property type="match status" value="1"/>
</dbReference>
<dbReference type="GO" id="GO:0046983">
    <property type="term" value="F:protein dimerization activity"/>
    <property type="evidence" value="ECO:0007669"/>
    <property type="project" value="InterPro"/>
</dbReference>
<dbReference type="GO" id="GO:0016020">
    <property type="term" value="C:membrane"/>
    <property type="evidence" value="ECO:0007669"/>
    <property type="project" value="InterPro"/>
</dbReference>
<dbReference type="Proteomes" id="UP000241736">
    <property type="component" value="Unassembled WGS sequence"/>
</dbReference>
<dbReference type="PANTHER" id="PTHR24421:SF59">
    <property type="entry name" value="OXYGEN SENSOR HISTIDINE KINASE NREB"/>
    <property type="match status" value="1"/>
</dbReference>
<feature type="transmembrane region" description="Helical" evidence="4">
    <location>
        <begin position="112"/>
        <end position="130"/>
    </location>
</feature>
<protein>
    <submittedName>
        <fullName evidence="7">Two-component sensor histidine kinase</fullName>
    </submittedName>
</protein>
<dbReference type="PANTHER" id="PTHR24421">
    <property type="entry name" value="NITRATE/NITRITE SENSOR PROTEIN NARX-RELATED"/>
    <property type="match status" value="1"/>
</dbReference>
<proteinExistence type="predicted"/>
<dbReference type="GO" id="GO:0000155">
    <property type="term" value="F:phosphorelay sensor kinase activity"/>
    <property type="evidence" value="ECO:0007669"/>
    <property type="project" value="InterPro"/>
</dbReference>
<evidence type="ECO:0000259" key="6">
    <source>
        <dbReference type="Pfam" id="PF07730"/>
    </source>
</evidence>
<accession>A0A2P6M7K2</accession>
<keyword evidence="1" id="KW-0808">Transferase</keyword>
<evidence type="ECO:0000256" key="4">
    <source>
        <dbReference type="SAM" id="Phobius"/>
    </source>
</evidence>
<dbReference type="OrthoDB" id="9797605at2"/>
<keyword evidence="4" id="KW-1133">Transmembrane helix</keyword>
<evidence type="ECO:0000259" key="5">
    <source>
        <dbReference type="Pfam" id="PF02518"/>
    </source>
</evidence>
<evidence type="ECO:0000256" key="3">
    <source>
        <dbReference type="ARBA" id="ARBA00023012"/>
    </source>
</evidence>
<dbReference type="Gene3D" id="1.20.5.1930">
    <property type="match status" value="1"/>
</dbReference>
<dbReference type="InterPro" id="IPR050482">
    <property type="entry name" value="Sensor_HK_TwoCompSys"/>
</dbReference>
<dbReference type="CDD" id="cd16917">
    <property type="entry name" value="HATPase_UhpB-NarQ-NarX-like"/>
    <property type="match status" value="1"/>
</dbReference>
<keyword evidence="8" id="KW-1185">Reference proteome</keyword>
<keyword evidence="3" id="KW-0902">Two-component regulatory system</keyword>
<feature type="transmembrane region" description="Helical" evidence="4">
    <location>
        <begin position="186"/>
        <end position="204"/>
    </location>
</feature>
<sequence length="449" mass="48287">MARATVPAAMCRIRGSLLGSMRVLLRVPPVSRRRRARSGAGGHRLRVPEVTFFAPGLEQPAPAAQAGAMEAFARRLFTPLNLAGLLTWAAIGWEVVVLGTGTPAWREQPAPAAWLAALHLAYLGFFACVLGHEETASPPARLRLFVLAQYGLVFALMMLARSSTLPILLILCAIQVIHLWAPRPAAVLLLVVNLGLYVIYAEVWRFSSPAIGVLMVACFQAFAASAAWFGISAERARAELAATNAELLATRSLLAESARDGERLRLSRELHDVAGHKLTALKLNLAALARDPRHANEAPVALCARLADELLADIRGVVQQMRADEGLELAPAIAALASPFPRPRLHLQIDEDARVGSLAQAEALLRTVQEGLTNAARHSQAGNLWVVLRREAGGLRLDIRDDGRGRGELRPGNGLDGMRERLEAAGGGLDVRRTDTGGVHLQAWLPEAA</sequence>
<dbReference type="AlphaFoldDB" id="A0A2P6M7K2"/>
<keyword evidence="4" id="KW-0472">Membrane</keyword>
<evidence type="ECO:0000313" key="7">
    <source>
        <dbReference type="EMBL" id="PRH81967.1"/>
    </source>
</evidence>
<dbReference type="Gene3D" id="3.30.565.10">
    <property type="entry name" value="Histidine kinase-like ATPase, C-terminal domain"/>
    <property type="match status" value="1"/>
</dbReference>
<feature type="domain" description="Histidine kinase/HSP90-like ATPase" evidence="5">
    <location>
        <begin position="361"/>
        <end position="448"/>
    </location>
</feature>
<keyword evidence="2 7" id="KW-0418">Kinase</keyword>
<reference evidence="7 8" key="1">
    <citation type="submission" date="2018-03" db="EMBL/GenBank/DDBJ databases">
        <title>Arenimonas caeni sp. nov., isolated from activated sludge.</title>
        <authorList>
            <person name="Liu H."/>
        </authorList>
    </citation>
    <scope>NUCLEOTIDE SEQUENCE [LARGE SCALE GENOMIC DNA]</scope>
    <source>
        <strain evidence="8">z29</strain>
    </source>
</reference>
<dbReference type="EMBL" id="PVLF01000015">
    <property type="protein sequence ID" value="PRH81967.1"/>
    <property type="molecule type" value="Genomic_DNA"/>
</dbReference>
<evidence type="ECO:0000313" key="8">
    <source>
        <dbReference type="Proteomes" id="UP000241736"/>
    </source>
</evidence>
<keyword evidence="4" id="KW-0812">Transmembrane</keyword>
<feature type="transmembrane region" description="Helical" evidence="4">
    <location>
        <begin position="80"/>
        <end position="100"/>
    </location>
</feature>
<dbReference type="SUPFAM" id="SSF55874">
    <property type="entry name" value="ATPase domain of HSP90 chaperone/DNA topoisomerase II/histidine kinase"/>
    <property type="match status" value="1"/>
</dbReference>
<organism evidence="7 8">
    <name type="scientific">Arenimonas caeni</name>
    <dbReference type="NCBI Taxonomy" id="2058085"/>
    <lineage>
        <taxon>Bacteria</taxon>
        <taxon>Pseudomonadati</taxon>
        <taxon>Pseudomonadota</taxon>
        <taxon>Gammaproteobacteria</taxon>
        <taxon>Lysobacterales</taxon>
        <taxon>Lysobacteraceae</taxon>
        <taxon>Arenimonas</taxon>
    </lineage>
</organism>
<dbReference type="InterPro" id="IPR011712">
    <property type="entry name" value="Sig_transdc_His_kin_sub3_dim/P"/>
</dbReference>